<evidence type="ECO:0000313" key="2">
    <source>
        <dbReference type="Proteomes" id="UP000008065"/>
    </source>
</evidence>
<evidence type="ECO:0000313" key="1">
    <source>
        <dbReference type="EMBL" id="EGO55840.1"/>
    </source>
</evidence>
<gene>
    <name evidence="1" type="ORF">NEUTE1DRAFT_103246</name>
</gene>
<dbReference type="HOGENOM" id="CLU_3032944_0_0_1"/>
<proteinExistence type="predicted"/>
<sequence length="55" mass="6280">MFVARWFVGESEKVDPAPNFCKERERWGRLQAYVTGAIIARETVFLLGTTKMDAS</sequence>
<dbReference type="VEuPathDB" id="FungiDB:NEUTE1DRAFT_103246"/>
<reference evidence="2" key="1">
    <citation type="journal article" date="2011" name="Genetics">
        <title>Massive changes in genome architecture accompany the transition to self-fertility in the filamentous fungus Neurospora tetrasperma.</title>
        <authorList>
            <person name="Ellison C.E."/>
            <person name="Stajich J.E."/>
            <person name="Jacobson D.J."/>
            <person name="Natvig D.O."/>
            <person name="Lapidus A."/>
            <person name="Foster B."/>
            <person name="Aerts A."/>
            <person name="Riley R."/>
            <person name="Lindquist E.A."/>
            <person name="Grigoriev I.V."/>
            <person name="Taylor J.W."/>
        </authorList>
    </citation>
    <scope>NUCLEOTIDE SEQUENCE [LARGE SCALE GENOMIC DNA]</scope>
    <source>
        <strain evidence="2">FGSC 2508 / P0657</strain>
    </source>
</reference>
<dbReference type="EMBL" id="GL891306">
    <property type="protein sequence ID" value="EGO55840.1"/>
    <property type="molecule type" value="Genomic_DNA"/>
</dbReference>
<dbReference type="KEGG" id="nte:NEUTE1DRAFT103246"/>
<dbReference type="Proteomes" id="UP000008065">
    <property type="component" value="Unassembled WGS sequence"/>
</dbReference>
<dbReference type="AlphaFoldDB" id="F8MS46"/>
<organism evidence="1 2">
    <name type="scientific">Neurospora tetrasperma (strain FGSC 2508 / ATCC MYA-4615 / P0657)</name>
    <dbReference type="NCBI Taxonomy" id="510951"/>
    <lineage>
        <taxon>Eukaryota</taxon>
        <taxon>Fungi</taxon>
        <taxon>Dikarya</taxon>
        <taxon>Ascomycota</taxon>
        <taxon>Pezizomycotina</taxon>
        <taxon>Sordariomycetes</taxon>
        <taxon>Sordariomycetidae</taxon>
        <taxon>Sordariales</taxon>
        <taxon>Sordariaceae</taxon>
        <taxon>Neurospora</taxon>
    </lineage>
</organism>
<accession>F8MS46</accession>
<name>F8MS46_NEUT8</name>
<protein>
    <submittedName>
        <fullName evidence="1">Uncharacterized protein</fullName>
    </submittedName>
</protein>
<keyword evidence="2" id="KW-1185">Reference proteome</keyword>
<dbReference type="GeneID" id="20821990"/>
<dbReference type="RefSeq" id="XP_009853622.1">
    <property type="nucleotide sequence ID" value="XM_009855320.1"/>
</dbReference>